<sequence length="650" mass="76960">MIRLQTPIIKETIHPRKTPSALNWLYPEKIIHNISSKAIIDNIYSENYQHILVGLISLIEPWVYLHTNLKLIDNGHLPLIDDETIILISSGEYMIDYYYRIEVNKYGKQTDLFDKLLQSINNSNKDFFDKYKNYFKISGIDFDLNINTSNTNRFEIIEKYVIESLVEILDKITDGLDAIYNYDNQRDVLLPIFNNNYNNDNVESIDIDYDLDLLKKVKTIMANPTFKFDKDLMFHPTKSLIMEARETNYRVFNDFGSQIDAIMNNSNNIMIFPYAYFLIKNVHGKNDYPNSSHKKFDNIIINQLNQYFIELSNGEIYSNYHKNAFFVDSINGFRSINHDLYLKRFNDFVPEENNNNAFYDTIKFPNITQVNNMEIIPSDSFYIYNQGKEVIDSIVEKKHNIVVNQSKAKATRSNTYIIDKDTIELNLSVVFKGLLFNNKPVVYPISSNIVTFEIERINSTNYVDNVNVPYQVLQIKNPKVTIKTYDRKTLINKLMKKLFDEDHFLPWYIPNYNQNIVKLLFLINLDKHEYIDFLKKLLQTQNKKELVDYSLYYCFDYQSYSFYNLIWIDPMTVDRYYEIQYLIKFIIIMDNILLLPDVSLRKILTDFNSSYGWYDPNVDLSSAKVSYQNFKNNLLNTLNELDDIYHNKSK</sequence>
<evidence type="ECO:0000313" key="2">
    <source>
        <dbReference type="Proteomes" id="UP000241474"/>
    </source>
</evidence>
<dbReference type="InterPro" id="IPR043881">
    <property type="entry name" value="DUF5851"/>
</dbReference>
<name>A0A0G2Y421_MIMIV</name>
<dbReference type="Pfam" id="PF19169">
    <property type="entry name" value="DUF5851"/>
    <property type="match status" value="1"/>
</dbReference>
<proteinExistence type="predicted"/>
<reference evidence="1 2" key="1">
    <citation type="submission" date="2014-10" db="EMBL/GenBank/DDBJ databases">
        <title>Pan-genome analysis of Brazilian lineage A amoebal mimiviruses.</title>
        <authorList>
            <person name="Assis F.L."/>
            <person name="Abrahao J.S."/>
            <person name="Kroon E.G."/>
            <person name="Dornas F.P."/>
            <person name="Andrade K.R."/>
            <person name="Borato P.V.M."/>
            <person name="Pilotto M.R."/>
            <person name="Benamar S."/>
            <person name="LaScola B."/>
            <person name="Colson P."/>
        </authorList>
    </citation>
    <scope>NUCLEOTIDE SEQUENCE [LARGE SCALE GENOMIC DNA]</scope>
    <source>
        <strain evidence="1 2">Oyster</strain>
    </source>
</reference>
<accession>A0A0G2Y421</accession>
<dbReference type="Proteomes" id="UP000241474">
    <property type="component" value="Segment"/>
</dbReference>
<organism evidence="1 2">
    <name type="scientific">Acanthamoeba polyphaga mimivirus</name>
    <name type="common">APMV</name>
    <dbReference type="NCBI Taxonomy" id="212035"/>
    <lineage>
        <taxon>Viruses</taxon>
        <taxon>Varidnaviria</taxon>
        <taxon>Bamfordvirae</taxon>
        <taxon>Nucleocytoviricota</taxon>
        <taxon>Megaviricetes</taxon>
        <taxon>Imitervirales</taxon>
        <taxon>Mimiviridae</taxon>
        <taxon>Megamimivirinae</taxon>
        <taxon>Mimivirus</taxon>
        <taxon>Mimivirus bradfordmassiliense</taxon>
    </lineage>
</organism>
<protein>
    <submittedName>
        <fullName evidence="1">Uncharacterized protein</fullName>
    </submittedName>
</protein>
<dbReference type="EMBL" id="KM982401">
    <property type="protein sequence ID" value="AKI79294.1"/>
    <property type="molecule type" value="Genomic_DNA"/>
</dbReference>
<evidence type="ECO:0000313" key="1">
    <source>
        <dbReference type="EMBL" id="AKI79294.1"/>
    </source>
</evidence>
<organismHost>
    <name type="scientific">Acanthamoeba polyphaga</name>
    <name type="common">Amoeba</name>
    <dbReference type="NCBI Taxonomy" id="5757"/>
</organismHost>